<keyword evidence="1" id="KW-0732">Signal</keyword>
<sequence>MVQASPWILLFICPFFSFVMPQITRGELFRQISGGSFNACDSELNGCTPGGNEHFNLLHRTKINEMTLWHEAANLVNEPYGCHKMLATKM</sequence>
<keyword evidence="3" id="KW-1185">Reference proteome</keyword>
<feature type="chain" id="PRO_5040254479" description="Secreted protein" evidence="1">
    <location>
        <begin position="27"/>
        <end position="90"/>
    </location>
</feature>
<accession>A0A9P8UEL2</accession>
<proteinExistence type="predicted"/>
<dbReference type="GeneID" id="70132356"/>
<evidence type="ECO:0000256" key="1">
    <source>
        <dbReference type="SAM" id="SignalP"/>
    </source>
</evidence>
<comment type="caution">
    <text evidence="2">The sequence shown here is derived from an EMBL/GenBank/DDBJ whole genome shotgun (WGS) entry which is preliminary data.</text>
</comment>
<evidence type="ECO:0000313" key="2">
    <source>
        <dbReference type="EMBL" id="KAH6648484.1"/>
    </source>
</evidence>
<reference evidence="2" key="1">
    <citation type="journal article" date="2021" name="Nat. Commun.">
        <title>Genetic determinants of endophytism in the Arabidopsis root mycobiome.</title>
        <authorList>
            <person name="Mesny F."/>
            <person name="Miyauchi S."/>
            <person name="Thiergart T."/>
            <person name="Pickel B."/>
            <person name="Atanasova L."/>
            <person name="Karlsson M."/>
            <person name="Huettel B."/>
            <person name="Barry K.W."/>
            <person name="Haridas S."/>
            <person name="Chen C."/>
            <person name="Bauer D."/>
            <person name="Andreopoulos W."/>
            <person name="Pangilinan J."/>
            <person name="LaButti K."/>
            <person name="Riley R."/>
            <person name="Lipzen A."/>
            <person name="Clum A."/>
            <person name="Drula E."/>
            <person name="Henrissat B."/>
            <person name="Kohler A."/>
            <person name="Grigoriev I.V."/>
            <person name="Martin F.M."/>
            <person name="Hacquard S."/>
        </authorList>
    </citation>
    <scope>NUCLEOTIDE SEQUENCE</scope>
    <source>
        <strain evidence="2">MPI-SDFR-AT-0073</strain>
    </source>
</reference>
<protein>
    <recommendedName>
        <fullName evidence="4">Secreted protein</fullName>
    </recommendedName>
</protein>
<dbReference type="RefSeq" id="XP_045954991.1">
    <property type="nucleotide sequence ID" value="XM_046103464.1"/>
</dbReference>
<dbReference type="Proteomes" id="UP000758603">
    <property type="component" value="Unassembled WGS sequence"/>
</dbReference>
<evidence type="ECO:0000313" key="3">
    <source>
        <dbReference type="Proteomes" id="UP000758603"/>
    </source>
</evidence>
<dbReference type="EMBL" id="JAGPXC010000007">
    <property type="protein sequence ID" value="KAH6648484.1"/>
    <property type="molecule type" value="Genomic_DNA"/>
</dbReference>
<name>A0A9P8UEL2_9PEZI</name>
<feature type="signal peptide" evidence="1">
    <location>
        <begin position="1"/>
        <end position="26"/>
    </location>
</feature>
<gene>
    <name evidence="2" type="ORF">BKA67DRAFT_574942</name>
</gene>
<organism evidence="2 3">
    <name type="scientific">Truncatella angustata</name>
    <dbReference type="NCBI Taxonomy" id="152316"/>
    <lineage>
        <taxon>Eukaryota</taxon>
        <taxon>Fungi</taxon>
        <taxon>Dikarya</taxon>
        <taxon>Ascomycota</taxon>
        <taxon>Pezizomycotina</taxon>
        <taxon>Sordariomycetes</taxon>
        <taxon>Xylariomycetidae</taxon>
        <taxon>Amphisphaeriales</taxon>
        <taxon>Sporocadaceae</taxon>
        <taxon>Truncatella</taxon>
    </lineage>
</organism>
<dbReference type="AlphaFoldDB" id="A0A9P8UEL2"/>
<evidence type="ECO:0008006" key="4">
    <source>
        <dbReference type="Google" id="ProtNLM"/>
    </source>
</evidence>